<dbReference type="InterPro" id="IPR033116">
    <property type="entry name" value="TRYPSIN_SER"/>
</dbReference>
<dbReference type="CDD" id="cd00190">
    <property type="entry name" value="Tryp_SPc"/>
    <property type="match status" value="1"/>
</dbReference>
<sequence length="208" mass="22702">MFWIIRCLGLVSFTQGRDITLPSLESMTVAQILNRFRSRELSRSTLAFSIQVITHPRYDRSTFNNDIAVLRLSTAVQLTSYITPVCLVSSSVSVLSQTYCVTTGWGRTEYNPSPPILQQTTLPIVSTTQCKQHFGESKITNSMICAGGSGSSSCMGDSGGPLVCESSGVWYQVGIVSWGGEDCSVGSPAVYTRISYLRKWIDSVVTSN</sequence>
<dbReference type="Gene3D" id="2.40.10.10">
    <property type="entry name" value="Trypsin-like serine proteases"/>
    <property type="match status" value="1"/>
</dbReference>
<dbReference type="PANTHER" id="PTHR24250">
    <property type="entry name" value="CHYMOTRYPSIN-RELATED"/>
    <property type="match status" value="1"/>
</dbReference>
<proteinExistence type="predicted"/>
<evidence type="ECO:0000256" key="3">
    <source>
        <dbReference type="ARBA" id="ARBA00022825"/>
    </source>
</evidence>
<keyword evidence="2" id="KW-0378">Hydrolase</keyword>
<dbReference type="InterPro" id="IPR043504">
    <property type="entry name" value="Peptidase_S1_PA_chymotrypsin"/>
</dbReference>
<comment type="caution">
    <text evidence="8">The sequence shown here is derived from an EMBL/GenBank/DDBJ whole genome shotgun (WGS) entry which is preliminary data.</text>
</comment>
<organism evidence="8 9">
    <name type="scientific">Triplophysa tibetana</name>
    <dbReference type="NCBI Taxonomy" id="1572043"/>
    <lineage>
        <taxon>Eukaryota</taxon>
        <taxon>Metazoa</taxon>
        <taxon>Chordata</taxon>
        <taxon>Craniata</taxon>
        <taxon>Vertebrata</taxon>
        <taxon>Euteleostomi</taxon>
        <taxon>Actinopterygii</taxon>
        <taxon>Neopterygii</taxon>
        <taxon>Teleostei</taxon>
        <taxon>Ostariophysi</taxon>
        <taxon>Cypriniformes</taxon>
        <taxon>Nemacheilidae</taxon>
        <taxon>Triplophysa</taxon>
    </lineage>
</organism>
<reference evidence="8 9" key="1">
    <citation type="journal article" date="2019" name="Mol. Ecol. Resour.">
        <title>Chromosome-level genome assembly of Triplophysa tibetana, a fish adapted to the harsh high-altitude environment of the Tibetan Plateau.</title>
        <authorList>
            <person name="Yang X."/>
            <person name="Liu H."/>
            <person name="Ma Z."/>
            <person name="Zou Y."/>
            <person name="Zou M."/>
            <person name="Mao Y."/>
            <person name="Li X."/>
            <person name="Wang H."/>
            <person name="Chen T."/>
            <person name="Wang W."/>
            <person name="Yang R."/>
        </authorList>
    </citation>
    <scope>NUCLEOTIDE SEQUENCE [LARGE SCALE GENOMIC DNA]</scope>
    <source>
        <strain evidence="8">TTIB1903HZAU</strain>
        <tissue evidence="8">Muscle</tissue>
    </source>
</reference>
<evidence type="ECO:0000313" key="9">
    <source>
        <dbReference type="Proteomes" id="UP000324632"/>
    </source>
</evidence>
<gene>
    <name evidence="8" type="ORF">E1301_Tti017655</name>
</gene>
<dbReference type="InterPro" id="IPR009003">
    <property type="entry name" value="Peptidase_S1_PA"/>
</dbReference>
<keyword evidence="1 8" id="KW-0645">Protease</keyword>
<dbReference type="SUPFAM" id="SSF50494">
    <property type="entry name" value="Trypsin-like serine proteases"/>
    <property type="match status" value="1"/>
</dbReference>
<keyword evidence="6" id="KW-0732">Signal</keyword>
<dbReference type="GO" id="GO:0004252">
    <property type="term" value="F:serine-type endopeptidase activity"/>
    <property type="evidence" value="ECO:0007669"/>
    <property type="project" value="InterPro"/>
</dbReference>
<dbReference type="FunFam" id="2.40.10.10:FF:000176">
    <property type="entry name" value="Chymotrypsinogen A"/>
    <property type="match status" value="1"/>
</dbReference>
<feature type="signal peptide" evidence="6">
    <location>
        <begin position="1"/>
        <end position="16"/>
    </location>
</feature>
<protein>
    <submittedName>
        <fullName evidence="8">Chymotrypsin-like protease CTRL-1</fullName>
    </submittedName>
</protein>
<dbReference type="PANTHER" id="PTHR24250:SF66">
    <property type="entry name" value="CHYMOTRYPSIN-LIKE PROTEASE CTRL-1"/>
    <property type="match status" value="1"/>
</dbReference>
<evidence type="ECO:0000259" key="7">
    <source>
        <dbReference type="PROSITE" id="PS50240"/>
    </source>
</evidence>
<evidence type="ECO:0000256" key="6">
    <source>
        <dbReference type="SAM" id="SignalP"/>
    </source>
</evidence>
<accession>A0A5A9MY86</accession>
<dbReference type="EMBL" id="SOYY01000025">
    <property type="protein sequence ID" value="KAA0701815.1"/>
    <property type="molecule type" value="Genomic_DNA"/>
</dbReference>
<dbReference type="PROSITE" id="PS50240">
    <property type="entry name" value="TRYPSIN_DOM"/>
    <property type="match status" value="1"/>
</dbReference>
<evidence type="ECO:0000313" key="8">
    <source>
        <dbReference type="EMBL" id="KAA0701815.1"/>
    </source>
</evidence>
<dbReference type="PROSITE" id="PS00135">
    <property type="entry name" value="TRYPSIN_SER"/>
    <property type="match status" value="1"/>
</dbReference>
<dbReference type="Proteomes" id="UP000324632">
    <property type="component" value="Chromosome 25"/>
</dbReference>
<dbReference type="Pfam" id="PF00089">
    <property type="entry name" value="Trypsin"/>
    <property type="match status" value="1"/>
</dbReference>
<keyword evidence="5" id="KW-1015">Disulfide bond</keyword>
<keyword evidence="3" id="KW-0720">Serine protease</keyword>
<evidence type="ECO:0000256" key="4">
    <source>
        <dbReference type="ARBA" id="ARBA00023145"/>
    </source>
</evidence>
<dbReference type="AlphaFoldDB" id="A0A5A9MY86"/>
<dbReference type="InterPro" id="IPR001254">
    <property type="entry name" value="Trypsin_dom"/>
</dbReference>
<evidence type="ECO:0000256" key="2">
    <source>
        <dbReference type="ARBA" id="ARBA00022801"/>
    </source>
</evidence>
<dbReference type="InterPro" id="IPR001314">
    <property type="entry name" value="Peptidase_S1A"/>
</dbReference>
<keyword evidence="9" id="KW-1185">Reference proteome</keyword>
<keyword evidence="4" id="KW-0865">Zymogen</keyword>
<dbReference type="GO" id="GO:0006508">
    <property type="term" value="P:proteolysis"/>
    <property type="evidence" value="ECO:0007669"/>
    <property type="project" value="UniProtKB-KW"/>
</dbReference>
<name>A0A5A9MY86_9TELE</name>
<evidence type="ECO:0000256" key="5">
    <source>
        <dbReference type="ARBA" id="ARBA00023157"/>
    </source>
</evidence>
<dbReference type="PRINTS" id="PR00722">
    <property type="entry name" value="CHYMOTRYPSIN"/>
</dbReference>
<evidence type="ECO:0000256" key="1">
    <source>
        <dbReference type="ARBA" id="ARBA00022670"/>
    </source>
</evidence>
<dbReference type="SMART" id="SM00020">
    <property type="entry name" value="Tryp_SPc"/>
    <property type="match status" value="1"/>
</dbReference>
<feature type="chain" id="PRO_5022702396" evidence="6">
    <location>
        <begin position="17"/>
        <end position="208"/>
    </location>
</feature>
<feature type="domain" description="Peptidase S1" evidence="7">
    <location>
        <begin position="51"/>
        <end position="206"/>
    </location>
</feature>